<keyword evidence="6" id="KW-0378">Hydrolase</keyword>
<reference evidence="10" key="2">
    <citation type="submission" date="2006-01" db="EMBL/GenBank/DDBJ databases">
        <authorList>
            <person name="Genoscope"/>
        </authorList>
    </citation>
    <scope>NUCLEOTIDE SEQUENCE</scope>
</reference>
<sequence>MNNMVKDIEKYMQNEANEIINFACKLINTKTENPPGNEILAVSVVEKYFKRLKIPYEIFEKTKSRTNIIGYIGERERSRERPSLLAACHLDVVPAGDGWQSDPFCAHVKNGRIFGRGSSDNKGQMASMMAVAKYLKENESGLKGLFLLAGVADEERGSALGMEYLLDECGIHADYAIIPDVANNMQMIDVTEKGALFLEITSFGKQAHGSTPERGINAVWNMIAFLNQIRHYKFRHAFHPLHSPPTMNLGSIHGGTVANTVPAICKAQIDLRYLPGDSPTDIINDIRSIMKEVEDQHSARFELKITSDQPSTNIPVDNPLIEIITKHTEAILGTKPKPMGQSGSTVTKQLIQKGITAVGFGPGDHDEAHAANESISIQELIDFAKIMALISWDILT</sequence>
<dbReference type="RefSeq" id="WP_099324306.1">
    <property type="nucleotide sequence ID" value="NZ_CP049055.1"/>
</dbReference>
<evidence type="ECO:0000256" key="2">
    <source>
        <dbReference type="ARBA" id="ARBA00001947"/>
    </source>
</evidence>
<evidence type="ECO:0000313" key="11">
    <source>
        <dbReference type="EMBL" id="QII10943.1"/>
    </source>
</evidence>
<evidence type="ECO:0000256" key="8">
    <source>
        <dbReference type="ARBA" id="ARBA00023285"/>
    </source>
</evidence>
<dbReference type="EMBL" id="LT934425">
    <property type="protein sequence ID" value="SOH03473.1"/>
    <property type="molecule type" value="Genomic_DNA"/>
</dbReference>
<dbReference type="GO" id="GO:0046872">
    <property type="term" value="F:metal ion binding"/>
    <property type="evidence" value="ECO:0007669"/>
    <property type="project" value="UniProtKB-KW"/>
</dbReference>
<dbReference type="SUPFAM" id="SSF53187">
    <property type="entry name" value="Zn-dependent exopeptidases"/>
    <property type="match status" value="1"/>
</dbReference>
<dbReference type="GO" id="GO:0016787">
    <property type="term" value="F:hydrolase activity"/>
    <property type="evidence" value="ECO:0007669"/>
    <property type="project" value="UniProtKB-KW"/>
</dbReference>
<dbReference type="Gene3D" id="3.40.630.10">
    <property type="entry name" value="Zn peptidases"/>
    <property type="match status" value="2"/>
</dbReference>
<dbReference type="GO" id="GO:0008837">
    <property type="term" value="F:diaminopimelate epimerase activity"/>
    <property type="evidence" value="ECO:0007669"/>
    <property type="project" value="UniProtKB-EC"/>
</dbReference>
<name>Q1Q1P1_KUEST</name>
<protein>
    <submittedName>
        <fullName evidence="11">Putative succinyl-diaminopimelate desuccinylase</fullName>
        <ecNumber evidence="10 11">5.1.1.7</ecNumber>
    </submittedName>
    <submittedName>
        <fullName evidence="10">Similar to succinyl-diaminopimelate desuccinylase</fullName>
    </submittedName>
</protein>
<reference evidence="12" key="3">
    <citation type="submission" date="2017-10" db="EMBL/GenBank/DDBJ databases">
        <authorList>
            <person name="Banno H."/>
            <person name="Chua N.-H."/>
        </authorList>
    </citation>
    <scope>NUCLEOTIDE SEQUENCE [LARGE SCALE GENOMIC DNA]</scope>
    <source>
        <strain evidence="12">Kuenenia_mbr1_ru-nijmegen</strain>
    </source>
</reference>
<evidence type="ECO:0000256" key="4">
    <source>
        <dbReference type="ARBA" id="ARBA00022605"/>
    </source>
</evidence>
<gene>
    <name evidence="10" type="primary">dapE</name>
    <name evidence="11" type="ORF">KsCSTR_15640</name>
    <name evidence="12" type="ORF">KSMBR1_0962</name>
    <name evidence="10" type="ORF">kuste3163</name>
</gene>
<comment type="similarity">
    <text evidence="3">Belongs to the peptidase M20A family.</text>
</comment>
<evidence type="ECO:0000313" key="12">
    <source>
        <dbReference type="EMBL" id="SOH03473.1"/>
    </source>
</evidence>
<dbReference type="PANTHER" id="PTHR43808">
    <property type="entry name" value="ACETYLORNITHINE DEACETYLASE"/>
    <property type="match status" value="1"/>
</dbReference>
<evidence type="ECO:0000313" key="14">
    <source>
        <dbReference type="Proteomes" id="UP000501926"/>
    </source>
</evidence>
<dbReference type="OrthoDB" id="9792335at2"/>
<keyword evidence="4" id="KW-0028">Amino-acid biosynthesis</keyword>
<evidence type="ECO:0000313" key="10">
    <source>
        <dbReference type="EMBL" id="CAJ73921.1"/>
    </source>
</evidence>
<keyword evidence="10" id="KW-0413">Isomerase</keyword>
<dbReference type="KEGG" id="kst:KSMBR1_0962"/>
<proteinExistence type="inferred from homology"/>
<feature type="domain" description="Peptidase M20 dimerisation" evidence="9">
    <location>
        <begin position="191"/>
        <end position="295"/>
    </location>
</feature>
<dbReference type="AlphaFoldDB" id="Q1Q1P1"/>
<dbReference type="InterPro" id="IPR050072">
    <property type="entry name" value="Peptidase_M20A"/>
</dbReference>
<dbReference type="EMBL" id="CP049055">
    <property type="protein sequence ID" value="QII10943.1"/>
    <property type="molecule type" value="Genomic_DNA"/>
</dbReference>
<dbReference type="Proteomes" id="UP000501926">
    <property type="component" value="Chromosome"/>
</dbReference>
<evidence type="ECO:0000259" key="9">
    <source>
        <dbReference type="Pfam" id="PF07687"/>
    </source>
</evidence>
<dbReference type="EMBL" id="CT573071">
    <property type="protein sequence ID" value="CAJ73921.1"/>
    <property type="molecule type" value="Genomic_DNA"/>
</dbReference>
<dbReference type="Pfam" id="PF01546">
    <property type="entry name" value="Peptidase_M20"/>
    <property type="match status" value="1"/>
</dbReference>
<dbReference type="SUPFAM" id="SSF55031">
    <property type="entry name" value="Bacterial exopeptidase dimerisation domain"/>
    <property type="match status" value="1"/>
</dbReference>
<reference evidence="11 14" key="5">
    <citation type="submission" date="2020-02" db="EMBL/GenBank/DDBJ databases">
        <title>Newly sequenced genome of strain CSTR1 showed variability in Candidatus Kuenenia stuttgartiensis genomes.</title>
        <authorList>
            <person name="Ding C."/>
            <person name="Adrian L."/>
        </authorList>
    </citation>
    <scope>NUCLEOTIDE SEQUENCE [LARGE SCALE GENOMIC DNA]</scope>
    <source>
        <strain evidence="11 14">CSTR1</strain>
    </source>
</reference>
<keyword evidence="8" id="KW-0170">Cobalt</keyword>
<comment type="cofactor">
    <cofactor evidence="1">
        <name>Co(2+)</name>
        <dbReference type="ChEBI" id="CHEBI:48828"/>
    </cofactor>
</comment>
<evidence type="ECO:0000313" key="13">
    <source>
        <dbReference type="Proteomes" id="UP000221734"/>
    </source>
</evidence>
<reference evidence="10" key="1">
    <citation type="journal article" date="2006" name="Nature">
        <title>Deciphering the evolution and metabolism of an anammox bacterium from a community genome.</title>
        <authorList>
            <person name="Strous M."/>
            <person name="Pelletier E."/>
            <person name="Mangenot S."/>
            <person name="Rattei T."/>
            <person name="Lehner A."/>
            <person name="Taylor M.W."/>
            <person name="Horn M."/>
            <person name="Daims H."/>
            <person name="Bartol-Mavel D."/>
            <person name="Wincker P."/>
            <person name="Barbe V."/>
            <person name="Fonknechten N."/>
            <person name="Vallenet D."/>
            <person name="Segurens B."/>
            <person name="Schenowitz-Truong C."/>
            <person name="Medigue C."/>
            <person name="Collingro A."/>
            <person name="Snel B."/>
            <person name="Dutilh B.E."/>
            <person name="OpDenCamp H.J.M."/>
            <person name="vanDerDrift C."/>
            <person name="Cirpus I."/>
            <person name="vanDePas-Schoonen K.T."/>
            <person name="Harhangi H.R."/>
            <person name="vanNiftrik L."/>
            <person name="Schmid M."/>
            <person name="Keltjens J."/>
            <person name="vanDeVossenberg J."/>
            <person name="Kartal B."/>
            <person name="Meier H."/>
            <person name="Frishman D."/>
            <person name="Huynen M.A."/>
            <person name="Mewes H."/>
            <person name="Weissenbach J."/>
            <person name="Jetten M.S.M."/>
            <person name="Wagner M."/>
            <person name="LePaslier D."/>
        </authorList>
    </citation>
    <scope>NUCLEOTIDE SEQUENCE</scope>
</reference>
<dbReference type="InterPro" id="IPR010182">
    <property type="entry name" value="ArgE/DapE"/>
</dbReference>
<dbReference type="GO" id="GO:0008652">
    <property type="term" value="P:amino acid biosynthetic process"/>
    <property type="evidence" value="ECO:0007669"/>
    <property type="project" value="UniProtKB-KW"/>
</dbReference>
<dbReference type="InterPro" id="IPR011650">
    <property type="entry name" value="Peptidase_M20_dimer"/>
</dbReference>
<dbReference type="PANTHER" id="PTHR43808:SF8">
    <property type="entry name" value="PEPTIDASE M20 DIMERISATION DOMAIN-CONTAINING PROTEIN"/>
    <property type="match status" value="1"/>
</dbReference>
<dbReference type="Pfam" id="PF07687">
    <property type="entry name" value="M20_dimer"/>
    <property type="match status" value="1"/>
</dbReference>
<evidence type="ECO:0000256" key="1">
    <source>
        <dbReference type="ARBA" id="ARBA00001941"/>
    </source>
</evidence>
<dbReference type="EC" id="5.1.1.7" evidence="10 11"/>
<dbReference type="Gene3D" id="3.30.70.360">
    <property type="match status" value="1"/>
</dbReference>
<accession>Q1Q1P1</accession>
<reference evidence="13" key="4">
    <citation type="submission" date="2017-10" db="EMBL/GenBank/DDBJ databases">
        <authorList>
            <person name="Frank J."/>
        </authorList>
    </citation>
    <scope>NUCLEOTIDE SEQUENCE [LARGE SCALE GENOMIC DNA]</scope>
</reference>
<evidence type="ECO:0000256" key="6">
    <source>
        <dbReference type="ARBA" id="ARBA00022801"/>
    </source>
</evidence>
<comment type="cofactor">
    <cofactor evidence="2">
        <name>Zn(2+)</name>
        <dbReference type="ChEBI" id="CHEBI:29105"/>
    </cofactor>
</comment>
<dbReference type="InterPro" id="IPR002933">
    <property type="entry name" value="Peptidase_M20"/>
</dbReference>
<evidence type="ECO:0000256" key="7">
    <source>
        <dbReference type="ARBA" id="ARBA00022833"/>
    </source>
</evidence>
<dbReference type="Proteomes" id="UP000221734">
    <property type="component" value="Chromosome Kuenenia_stuttgartiensis_MBR1"/>
</dbReference>
<evidence type="ECO:0000256" key="5">
    <source>
        <dbReference type="ARBA" id="ARBA00022723"/>
    </source>
</evidence>
<keyword evidence="13" id="KW-1185">Reference proteome</keyword>
<organism evidence="10">
    <name type="scientific">Kuenenia stuttgartiensis</name>
    <dbReference type="NCBI Taxonomy" id="174633"/>
    <lineage>
        <taxon>Bacteria</taxon>
        <taxon>Pseudomonadati</taxon>
        <taxon>Planctomycetota</taxon>
        <taxon>Candidatus Brocadiia</taxon>
        <taxon>Candidatus Brocadiales</taxon>
        <taxon>Candidatus Brocadiaceae</taxon>
        <taxon>Candidatus Kuenenia</taxon>
    </lineage>
</organism>
<dbReference type="NCBIfam" id="TIGR01910">
    <property type="entry name" value="DapE-ArgE"/>
    <property type="match status" value="1"/>
</dbReference>
<evidence type="ECO:0000256" key="3">
    <source>
        <dbReference type="ARBA" id="ARBA00006247"/>
    </source>
</evidence>
<keyword evidence="5" id="KW-0479">Metal-binding</keyword>
<keyword evidence="7" id="KW-0862">Zinc</keyword>
<dbReference type="InterPro" id="IPR036264">
    <property type="entry name" value="Bact_exopeptidase_dim_dom"/>
</dbReference>